<feature type="region of interest" description="Disordered" evidence="1">
    <location>
        <begin position="158"/>
        <end position="177"/>
    </location>
</feature>
<evidence type="ECO:0000313" key="2">
    <source>
        <dbReference type="EMBL" id="PQV55725.1"/>
    </source>
</evidence>
<protein>
    <submittedName>
        <fullName evidence="2">Uncharacterized protein</fullName>
    </submittedName>
</protein>
<dbReference type="EMBL" id="PVEP01000007">
    <property type="protein sequence ID" value="PQV55725.1"/>
    <property type="molecule type" value="Genomic_DNA"/>
</dbReference>
<dbReference type="Pfam" id="PF19670">
    <property type="entry name" value="DUF6173"/>
    <property type="match status" value="1"/>
</dbReference>
<dbReference type="Proteomes" id="UP000238338">
    <property type="component" value="Unassembled WGS sequence"/>
</dbReference>
<dbReference type="InterPro" id="IPR046171">
    <property type="entry name" value="DUF6173"/>
</dbReference>
<comment type="caution">
    <text evidence="2">The sequence shown here is derived from an EMBL/GenBank/DDBJ whole genome shotgun (WGS) entry which is preliminary data.</text>
</comment>
<organism evidence="2 3">
    <name type="scientific">Albidovulum denitrificans</name>
    <dbReference type="NCBI Taxonomy" id="404881"/>
    <lineage>
        <taxon>Bacteria</taxon>
        <taxon>Pseudomonadati</taxon>
        <taxon>Pseudomonadota</taxon>
        <taxon>Alphaproteobacteria</taxon>
        <taxon>Rhodobacterales</taxon>
        <taxon>Paracoccaceae</taxon>
        <taxon>Albidovulum</taxon>
    </lineage>
</organism>
<name>A0A2S8S4L4_9RHOB</name>
<dbReference type="AlphaFoldDB" id="A0A2S8S4L4"/>
<reference evidence="2 3" key="1">
    <citation type="submission" date="2018-02" db="EMBL/GenBank/DDBJ databases">
        <title>Genomic Encyclopedia of Archaeal and Bacterial Type Strains, Phase II (KMG-II): from individual species to whole genera.</title>
        <authorList>
            <person name="Goeker M."/>
        </authorList>
    </citation>
    <scope>NUCLEOTIDE SEQUENCE [LARGE SCALE GENOMIC DNA]</scope>
    <source>
        <strain evidence="2 3">DSM 18921</strain>
    </source>
</reference>
<proteinExistence type="predicted"/>
<accession>A0A2S8S4L4</accession>
<evidence type="ECO:0000256" key="1">
    <source>
        <dbReference type="SAM" id="MobiDB-lite"/>
    </source>
</evidence>
<keyword evidence="3" id="KW-1185">Reference proteome</keyword>
<gene>
    <name evidence="2" type="ORF">LX70_03046</name>
</gene>
<evidence type="ECO:0000313" key="3">
    <source>
        <dbReference type="Proteomes" id="UP000238338"/>
    </source>
</evidence>
<sequence length="177" mass="19205">MAKNDISDMIDTTAEAHESSAMPCARVAHTAPDAPVTAELEPLPEGVAAQPYAEKSPAQWAYERLILYIQNFEKQLDAQQEVAMGFTGGDAGVLRIEGIGYFDPDIVTFYGRDEENARTQLIQHVSQLSVMLRAMPMPSEVEEPRRIGFRLAADLDGEAPATKAKRASAGKDKPAGS</sequence>